<evidence type="ECO:0000256" key="1">
    <source>
        <dbReference type="ARBA" id="ARBA00006889"/>
    </source>
</evidence>
<dbReference type="PROSITE" id="PS00213">
    <property type="entry name" value="LIPOCALIN"/>
    <property type="match status" value="1"/>
</dbReference>
<protein>
    <recommendedName>
        <fullName evidence="2">Outer membrane lipoprotein Blc</fullName>
    </recommendedName>
</protein>
<dbReference type="EMBL" id="JBEPIJ010000004">
    <property type="protein sequence ID" value="MES0873392.1"/>
    <property type="molecule type" value="Genomic_DNA"/>
</dbReference>
<feature type="signal peptide" evidence="2">
    <location>
        <begin position="1"/>
        <end position="19"/>
    </location>
</feature>
<feature type="chain" id="PRO_5045017771" description="Outer membrane lipoprotein Blc" evidence="2">
    <location>
        <begin position="20"/>
        <end position="186"/>
    </location>
</feature>
<dbReference type="RefSeq" id="WP_352888002.1">
    <property type="nucleotide sequence ID" value="NZ_JBEPIJ010000004.1"/>
</dbReference>
<gene>
    <name evidence="4" type="ORF">ABSH63_05125</name>
</gene>
<dbReference type="InterPro" id="IPR000566">
    <property type="entry name" value="Lipocln_cytosolic_FA-bd_dom"/>
</dbReference>
<keyword evidence="2" id="KW-0732">Signal</keyword>
<reference evidence="4 5" key="1">
    <citation type="submission" date="2024-06" db="EMBL/GenBank/DDBJ databases">
        <authorList>
            <person name="Li Z."/>
            <person name="Jiang Y."/>
        </authorList>
    </citation>
    <scope>NUCLEOTIDE SEQUENCE [LARGE SCALE GENOMIC DNA]</scope>
    <source>
        <strain evidence="4 5">HSW-8</strain>
    </source>
</reference>
<comment type="caution">
    <text evidence="4">The sequence shown here is derived from an EMBL/GenBank/DDBJ whole genome shotgun (WGS) entry which is preliminary data.</text>
</comment>
<dbReference type="Pfam" id="PF08212">
    <property type="entry name" value="Lipocalin_2"/>
    <property type="match status" value="1"/>
</dbReference>
<evidence type="ECO:0000313" key="4">
    <source>
        <dbReference type="EMBL" id="MES0873392.1"/>
    </source>
</evidence>
<dbReference type="CDD" id="cd19438">
    <property type="entry name" value="lipocalin_Blc-like"/>
    <property type="match status" value="1"/>
</dbReference>
<dbReference type="InterPro" id="IPR047202">
    <property type="entry name" value="Lipocalin_Blc-like_dom"/>
</dbReference>
<name>A0ABV2A872_9GAMM</name>
<comment type="function">
    <text evidence="2">Involved in the storage or transport of lipids necessary for membrane maintenance under stressful conditions. Displays a binding preference for lysophospholipids.</text>
</comment>
<keyword evidence="2" id="KW-0998">Cell outer membrane</keyword>
<dbReference type="PANTHER" id="PTHR10612:SF34">
    <property type="entry name" value="APOLIPOPROTEIN D"/>
    <property type="match status" value="1"/>
</dbReference>
<dbReference type="SUPFAM" id="SSF50814">
    <property type="entry name" value="Lipocalins"/>
    <property type="match status" value="1"/>
</dbReference>
<dbReference type="Proteomes" id="UP001465331">
    <property type="component" value="Unassembled WGS sequence"/>
</dbReference>
<accession>A0ABV2A872</accession>
<keyword evidence="2" id="KW-0472">Membrane</keyword>
<evidence type="ECO:0000256" key="2">
    <source>
        <dbReference type="PIRNR" id="PIRNR036893"/>
    </source>
</evidence>
<proteinExistence type="inferred from homology"/>
<dbReference type="Gene3D" id="2.40.128.20">
    <property type="match status" value="1"/>
</dbReference>
<sequence>MWIPRLIAVILSLCLGACANLDPRAPSPVPLAGPIDLERFAGDWYLIAHIPTDRDREAHNAIERYQPRPDGSVAIVYTNRLGGFDGRPKRMTPTGFPVAGSGNALWGIRFQIPGTRIPWPFLYEYRIGWLEPDYSVMIVARSKLDYLWLFAREPHMADEHLERYRRIMAGWGYDTTRLLRVPQRLD</sequence>
<comment type="subcellular location">
    <subcellularLocation>
        <location evidence="2">Cell outer membrane</location>
    </subcellularLocation>
</comment>
<keyword evidence="2" id="KW-0446">Lipid-binding</keyword>
<evidence type="ECO:0000259" key="3">
    <source>
        <dbReference type="Pfam" id="PF08212"/>
    </source>
</evidence>
<dbReference type="InterPro" id="IPR022272">
    <property type="entry name" value="Lipocalin_CS"/>
</dbReference>
<evidence type="ECO:0000313" key="5">
    <source>
        <dbReference type="Proteomes" id="UP001465331"/>
    </source>
</evidence>
<comment type="subunit">
    <text evidence="2">Homodimer.</text>
</comment>
<feature type="domain" description="Lipocalin/cytosolic fatty-acid binding" evidence="3">
    <location>
        <begin position="35"/>
        <end position="183"/>
    </location>
</feature>
<dbReference type="InterPro" id="IPR012674">
    <property type="entry name" value="Calycin"/>
</dbReference>
<dbReference type="PIRSF" id="PIRSF036893">
    <property type="entry name" value="Lipocalin_ApoD"/>
    <property type="match status" value="1"/>
</dbReference>
<organism evidence="4 5">
    <name type="scientific">Sinimarinibacterium thermocellulolyticum</name>
    <dbReference type="NCBI Taxonomy" id="3170016"/>
    <lineage>
        <taxon>Bacteria</taxon>
        <taxon>Pseudomonadati</taxon>
        <taxon>Pseudomonadota</taxon>
        <taxon>Gammaproteobacteria</taxon>
        <taxon>Nevskiales</taxon>
        <taxon>Nevskiaceae</taxon>
        <taxon>Sinimarinibacterium</taxon>
    </lineage>
</organism>
<keyword evidence="5" id="KW-1185">Reference proteome</keyword>
<comment type="similarity">
    <text evidence="1 2">Belongs to the calycin superfamily. Lipocalin family.</text>
</comment>
<dbReference type="InterPro" id="IPR022271">
    <property type="entry name" value="Lipocalin_ApoD"/>
</dbReference>
<keyword evidence="2" id="KW-0449">Lipoprotein</keyword>
<dbReference type="PANTHER" id="PTHR10612">
    <property type="entry name" value="APOLIPOPROTEIN D"/>
    <property type="match status" value="1"/>
</dbReference>